<keyword evidence="4 6" id="KW-0378">Hydrolase</keyword>
<dbReference type="InterPro" id="IPR028889">
    <property type="entry name" value="USP"/>
</dbReference>
<dbReference type="OrthoDB" id="2420415at2759"/>
<dbReference type="GO" id="GO:0016579">
    <property type="term" value="P:protein deubiquitination"/>
    <property type="evidence" value="ECO:0007669"/>
    <property type="project" value="InterPro"/>
</dbReference>
<evidence type="ECO:0000256" key="3">
    <source>
        <dbReference type="ARBA" id="ARBA00022786"/>
    </source>
</evidence>
<dbReference type="InterPro" id="IPR044635">
    <property type="entry name" value="UBP14-like"/>
</dbReference>
<comment type="similarity">
    <text evidence="6">Belongs to the peptidase C19 family.</text>
</comment>
<evidence type="ECO:0000256" key="1">
    <source>
        <dbReference type="ARBA" id="ARBA00000707"/>
    </source>
</evidence>
<keyword evidence="5 6" id="KW-0788">Thiol protease</keyword>
<accession>A0A8S1UVF5</accession>
<keyword evidence="2 6" id="KW-0645">Protease</keyword>
<evidence type="ECO:0000256" key="2">
    <source>
        <dbReference type="ARBA" id="ARBA00022670"/>
    </source>
</evidence>
<dbReference type="GO" id="GO:0004843">
    <property type="term" value="F:cysteine-type deubiquitinase activity"/>
    <property type="evidence" value="ECO:0007669"/>
    <property type="project" value="UniProtKB-UniRule"/>
</dbReference>
<dbReference type="PROSITE" id="PS00973">
    <property type="entry name" value="USP_2"/>
    <property type="match status" value="1"/>
</dbReference>
<proteinExistence type="inferred from homology"/>
<feature type="domain" description="USP" evidence="8">
    <location>
        <begin position="98"/>
        <end position="531"/>
    </location>
</feature>
<dbReference type="PROSITE" id="PS50235">
    <property type="entry name" value="USP_3"/>
    <property type="match status" value="1"/>
</dbReference>
<organism evidence="9 10">
    <name type="scientific">Paramecium pentaurelia</name>
    <dbReference type="NCBI Taxonomy" id="43138"/>
    <lineage>
        <taxon>Eukaryota</taxon>
        <taxon>Sar</taxon>
        <taxon>Alveolata</taxon>
        <taxon>Ciliophora</taxon>
        <taxon>Intramacronucleata</taxon>
        <taxon>Oligohymenophorea</taxon>
        <taxon>Peniculida</taxon>
        <taxon>Parameciidae</taxon>
        <taxon>Paramecium</taxon>
    </lineage>
</organism>
<evidence type="ECO:0000313" key="10">
    <source>
        <dbReference type="Proteomes" id="UP000689195"/>
    </source>
</evidence>
<evidence type="ECO:0000256" key="4">
    <source>
        <dbReference type="ARBA" id="ARBA00022801"/>
    </source>
</evidence>
<keyword evidence="3 6" id="KW-0833">Ubl conjugation pathway</keyword>
<dbReference type="AlphaFoldDB" id="A0A8S1UVF5"/>
<comment type="catalytic activity">
    <reaction evidence="1 6">
        <text>Thiol-dependent hydrolysis of ester, thioester, amide, peptide and isopeptide bonds formed by the C-terminal Gly of ubiquitin (a 76-residue protein attached to proteins as an intracellular targeting signal).</text>
        <dbReference type="EC" id="3.4.19.12"/>
    </reaction>
</comment>
<reference evidence="9" key="1">
    <citation type="submission" date="2021-01" db="EMBL/GenBank/DDBJ databases">
        <authorList>
            <consortium name="Genoscope - CEA"/>
            <person name="William W."/>
        </authorList>
    </citation>
    <scope>NUCLEOTIDE SEQUENCE</scope>
</reference>
<feature type="coiled-coil region" evidence="7">
    <location>
        <begin position="425"/>
        <end position="459"/>
    </location>
</feature>
<keyword evidence="10" id="KW-1185">Reference proteome</keyword>
<dbReference type="Proteomes" id="UP000689195">
    <property type="component" value="Unassembled WGS sequence"/>
</dbReference>
<dbReference type="GO" id="GO:0043161">
    <property type="term" value="P:proteasome-mediated ubiquitin-dependent protein catabolic process"/>
    <property type="evidence" value="ECO:0007669"/>
    <property type="project" value="InterPro"/>
</dbReference>
<dbReference type="InterPro" id="IPR001394">
    <property type="entry name" value="Peptidase_C19_UCH"/>
</dbReference>
<dbReference type="FunFam" id="3.90.70.10:FF:000172">
    <property type="entry name" value="Probable ubiquitin carboxyl-terminal hydrolase 2"/>
    <property type="match status" value="1"/>
</dbReference>
<dbReference type="GO" id="GO:0070628">
    <property type="term" value="F:proteasome binding"/>
    <property type="evidence" value="ECO:0007669"/>
    <property type="project" value="TreeGrafter"/>
</dbReference>
<evidence type="ECO:0000256" key="5">
    <source>
        <dbReference type="ARBA" id="ARBA00022807"/>
    </source>
</evidence>
<evidence type="ECO:0000256" key="7">
    <source>
        <dbReference type="SAM" id="Coils"/>
    </source>
</evidence>
<comment type="caution">
    <text evidence="9">The sequence shown here is derived from an EMBL/GenBank/DDBJ whole genome shotgun (WGS) entry which is preliminary data.</text>
</comment>
<dbReference type="EC" id="3.4.19.12" evidence="6"/>
<dbReference type="PANTHER" id="PTHR43982">
    <property type="entry name" value="UBIQUITIN CARBOXYL-TERMINAL HYDROLASE"/>
    <property type="match status" value="1"/>
</dbReference>
<dbReference type="EMBL" id="CAJJDO010000044">
    <property type="protein sequence ID" value="CAD8166466.1"/>
    <property type="molecule type" value="Genomic_DNA"/>
</dbReference>
<name>A0A8S1UVF5_9CILI</name>
<sequence length="882" mass="104481">MKTQINQKLLDQYVQMGFSVELINMAWEIINMESEMMDTLFTLSIQNQKVQIKQDKQDEEVLITQALVDSYQTNQQIGSQILELVSPEQKKRVDRIPCGLKNIGNTCYFNSLLQTYFFNSQFVKTIITFQPQQQDKQNKSIQLVLNQQNLFIKMIGSDLKYVDPSEVVKSICDDFGNVLPIGDQQDVGEFNHYFLSRIGEGLAQTERKRKNIDDSLIYTSSSIFKQKSSIINEEDIVSQLFLCKIFHQFQFEQGGYQQIRESTELFNFIPLDLKDGNLYDSFDSFVVNNIDDFKNDFNEIVQAVKYNWIQSPPQKLSFQIQRVTYCKQKNELIKQNDEFTFDEEIYLDRFLIENREKYLNIRNQNKELKIKQKKIQLSQQQITKFNNGKDLQDVIVDLIQFLQMQNNHNIDNSANFGLSDEQETIQQLQKYSQQIQLKKQSLQKQSNELQNQIQSNYNDLKKHKYLLQSILIHDGQANSGHFYTYIKDFGLDKWFKFNDMNVNVETKEKVFQDAFGMQNGINAYLLIFNRIDIVKQELQSQMRTYRISSENQYLNDIYGSYLNQKQKEQLVKENKLFLNEINQQISLRVIDKLIEPYSIRFEFINEQYRIISNSVQSQTFKPLITLNFPIFIKSKMAIFGQDNYENILKWVIIDSALREVNPDKSGYFGVQINKNFENQIIDKFKDKFTEFKRPSRFLSQKEQDDFHLLSQEYIQYIAIASLASILFDNLLQQHISNSLSVLHHFSLLAKQLDFQNYFYKLAQNFQRLIPIIIICKMIPFQAIVNLQELQLLQAYLSFQHFKDHQTYFWEAQTSIMLNAVNENHKEPQIQNIINKFEKNIKDPNFIKKIEELNNDIITQQTTLSSNYDIYQWTPNIKKRYFI</sequence>
<keyword evidence="7" id="KW-0175">Coiled coil</keyword>
<dbReference type="GO" id="GO:0061136">
    <property type="term" value="P:regulation of proteasomal protein catabolic process"/>
    <property type="evidence" value="ECO:0007669"/>
    <property type="project" value="TreeGrafter"/>
</dbReference>
<dbReference type="PROSITE" id="PS00972">
    <property type="entry name" value="USP_1"/>
    <property type="match status" value="1"/>
</dbReference>
<gene>
    <name evidence="9" type="ORF">PPENT_87.1.T0440162</name>
</gene>
<dbReference type="InterPro" id="IPR018200">
    <property type="entry name" value="USP_CS"/>
</dbReference>
<evidence type="ECO:0000256" key="6">
    <source>
        <dbReference type="RuleBase" id="RU366025"/>
    </source>
</evidence>
<dbReference type="Pfam" id="PF00443">
    <property type="entry name" value="UCH"/>
    <property type="match status" value="1"/>
</dbReference>
<evidence type="ECO:0000259" key="8">
    <source>
        <dbReference type="PROSITE" id="PS50235"/>
    </source>
</evidence>
<dbReference type="PANTHER" id="PTHR43982:SF6">
    <property type="entry name" value="UBIQUITIN CARBOXYL-TERMINAL HYDROLASE 2-RELATED"/>
    <property type="match status" value="1"/>
</dbReference>
<evidence type="ECO:0000313" key="9">
    <source>
        <dbReference type="EMBL" id="CAD8166466.1"/>
    </source>
</evidence>
<protein>
    <recommendedName>
        <fullName evidence="6">Ubiquitin carboxyl-terminal hydrolase</fullName>
        <ecNumber evidence="6">3.4.19.12</ecNumber>
    </recommendedName>
</protein>